<organism evidence="3 4">
    <name type="scientific">Thalassiosira oceanica</name>
    <name type="common">Marine diatom</name>
    <dbReference type="NCBI Taxonomy" id="159749"/>
    <lineage>
        <taxon>Eukaryota</taxon>
        <taxon>Sar</taxon>
        <taxon>Stramenopiles</taxon>
        <taxon>Ochrophyta</taxon>
        <taxon>Bacillariophyta</taxon>
        <taxon>Coscinodiscophyceae</taxon>
        <taxon>Thalassiosirophycidae</taxon>
        <taxon>Thalassiosirales</taxon>
        <taxon>Thalassiosiraceae</taxon>
        <taxon>Thalassiosira</taxon>
    </lineage>
</organism>
<evidence type="ECO:0000313" key="3">
    <source>
        <dbReference type="EMBL" id="EJK77871.1"/>
    </source>
</evidence>
<dbReference type="OrthoDB" id="444265at2759"/>
<feature type="non-terminal residue" evidence="3">
    <location>
        <position position="124"/>
    </location>
</feature>
<dbReference type="CDD" id="cd00060">
    <property type="entry name" value="FHA"/>
    <property type="match status" value="1"/>
</dbReference>
<dbReference type="EMBL" id="AGNL01000313">
    <property type="protein sequence ID" value="EJK77871.1"/>
    <property type="molecule type" value="Genomic_DNA"/>
</dbReference>
<dbReference type="SMART" id="SM00240">
    <property type="entry name" value="FHA"/>
    <property type="match status" value="1"/>
</dbReference>
<sequence>MPTRPAPSWSVPPPRSAEWTLDEIKAGNVLATHSLNGILSEGGRGCAVTFGRIGDDPSLVDVVTAHESCSRIHARIAFDSSGSPWLRDLGSGNGTFVNEKRLPPEACGKEMEGNAANQKGGRGV</sequence>
<feature type="region of interest" description="Disordered" evidence="1">
    <location>
        <begin position="104"/>
        <end position="124"/>
    </location>
</feature>
<feature type="domain" description="FHA" evidence="2">
    <location>
        <begin position="48"/>
        <end position="102"/>
    </location>
</feature>
<keyword evidence="4" id="KW-1185">Reference proteome</keyword>
<dbReference type="eggNOG" id="KOG1881">
    <property type="taxonomic scope" value="Eukaryota"/>
</dbReference>
<name>K0TPE7_THAOC</name>
<dbReference type="PANTHER" id="PTHR23308">
    <property type="entry name" value="NUCLEAR INHIBITOR OF PROTEIN PHOSPHATASE-1"/>
    <property type="match status" value="1"/>
</dbReference>
<dbReference type="PROSITE" id="PS50006">
    <property type="entry name" value="FHA_DOMAIN"/>
    <property type="match status" value="1"/>
</dbReference>
<dbReference type="Gene3D" id="2.60.200.20">
    <property type="match status" value="1"/>
</dbReference>
<protein>
    <recommendedName>
        <fullName evidence="2">FHA domain-containing protein</fullName>
    </recommendedName>
</protein>
<accession>K0TPE7</accession>
<evidence type="ECO:0000313" key="4">
    <source>
        <dbReference type="Proteomes" id="UP000266841"/>
    </source>
</evidence>
<dbReference type="Proteomes" id="UP000266841">
    <property type="component" value="Unassembled WGS sequence"/>
</dbReference>
<reference evidence="3 4" key="1">
    <citation type="journal article" date="2012" name="Genome Biol.">
        <title>Genome and low-iron response of an oceanic diatom adapted to chronic iron limitation.</title>
        <authorList>
            <person name="Lommer M."/>
            <person name="Specht M."/>
            <person name="Roy A.S."/>
            <person name="Kraemer L."/>
            <person name="Andreson R."/>
            <person name="Gutowska M.A."/>
            <person name="Wolf J."/>
            <person name="Bergner S.V."/>
            <person name="Schilhabel M.B."/>
            <person name="Klostermeier U.C."/>
            <person name="Beiko R.G."/>
            <person name="Rosenstiel P."/>
            <person name="Hippler M."/>
            <person name="Laroche J."/>
        </authorList>
    </citation>
    <scope>NUCLEOTIDE SEQUENCE [LARGE SCALE GENOMIC DNA]</scope>
    <source>
        <strain evidence="3 4">CCMP1005</strain>
    </source>
</reference>
<dbReference type="SUPFAM" id="SSF49879">
    <property type="entry name" value="SMAD/FHA domain"/>
    <property type="match status" value="1"/>
</dbReference>
<gene>
    <name evidence="3" type="ORF">THAOC_00264</name>
</gene>
<dbReference type="InterPro" id="IPR000253">
    <property type="entry name" value="FHA_dom"/>
</dbReference>
<dbReference type="AlphaFoldDB" id="K0TPE7"/>
<proteinExistence type="predicted"/>
<dbReference type="InterPro" id="IPR050923">
    <property type="entry name" value="Cell_Proc_Reg/RNA_Proc"/>
</dbReference>
<dbReference type="InterPro" id="IPR008984">
    <property type="entry name" value="SMAD_FHA_dom_sf"/>
</dbReference>
<evidence type="ECO:0000256" key="1">
    <source>
        <dbReference type="SAM" id="MobiDB-lite"/>
    </source>
</evidence>
<evidence type="ECO:0000259" key="2">
    <source>
        <dbReference type="PROSITE" id="PS50006"/>
    </source>
</evidence>
<dbReference type="Pfam" id="PF00498">
    <property type="entry name" value="FHA"/>
    <property type="match status" value="1"/>
</dbReference>
<comment type="caution">
    <text evidence="3">The sequence shown here is derived from an EMBL/GenBank/DDBJ whole genome shotgun (WGS) entry which is preliminary data.</text>
</comment>